<dbReference type="Gene3D" id="3.90.1570.10">
    <property type="entry name" value="tt1808, chain A"/>
    <property type="match status" value="1"/>
</dbReference>
<feature type="domain" description="Putative restriction endonuclease" evidence="1">
    <location>
        <begin position="11"/>
        <end position="180"/>
    </location>
</feature>
<protein>
    <recommendedName>
        <fullName evidence="1">Putative restriction endonuclease domain-containing protein</fullName>
    </recommendedName>
</protein>
<name>I2GC88_9BACT</name>
<evidence type="ECO:0000259" key="1">
    <source>
        <dbReference type="Pfam" id="PF05685"/>
    </source>
</evidence>
<evidence type="ECO:0000313" key="3">
    <source>
        <dbReference type="Proteomes" id="UP000009309"/>
    </source>
</evidence>
<dbReference type="InterPro" id="IPR008538">
    <property type="entry name" value="Uma2"/>
</dbReference>
<evidence type="ECO:0000313" key="2">
    <source>
        <dbReference type="EMBL" id="CCH51512.1"/>
    </source>
</evidence>
<dbReference type="STRING" id="1185876.BN8_00440"/>
<proteinExistence type="predicted"/>
<accession>I2GC88</accession>
<dbReference type="OrthoDB" id="9808428at2"/>
<dbReference type="PANTHER" id="PTHR34107:SF4">
    <property type="entry name" value="SLL1222 PROTEIN"/>
    <property type="match status" value="1"/>
</dbReference>
<reference evidence="2 3" key="1">
    <citation type="journal article" date="2012" name="J. Bacteriol.">
        <title>Genome Sequence of the Filamentous Bacterium Fibrisoma limi BUZ 3T.</title>
        <authorList>
            <person name="Filippini M."/>
            <person name="Qi W."/>
            <person name="Jaenicke S."/>
            <person name="Goesmann A."/>
            <person name="Smits T.H."/>
            <person name="Bagheri H.C."/>
        </authorList>
    </citation>
    <scope>NUCLEOTIDE SEQUENCE [LARGE SCALE GENOMIC DNA]</scope>
    <source>
        <strain evidence="3">BUZ 3T</strain>
    </source>
</reference>
<dbReference type="CDD" id="cd06260">
    <property type="entry name" value="DUF820-like"/>
    <property type="match status" value="1"/>
</dbReference>
<keyword evidence="3" id="KW-1185">Reference proteome</keyword>
<sequence length="186" mass="20974">MEVEVKKISVAEFQEMEFDENDSHLYELINGELVKRKAPTPQHQRLSIKLSVSIHTHVEQHKLGQVYYAPIDVFLDDHNSPQPDLVFVAADQLSIITKNGIEGVPALVVEIISPTSIIRDRVTKKELYERSGVQEYWLVDPQNQEIEIYTLQDGQYVLLSAASSLEGELKSAVLPGLSIDTKTLFS</sequence>
<dbReference type="InterPro" id="IPR011335">
    <property type="entry name" value="Restrct_endonuc-II-like"/>
</dbReference>
<organism evidence="2 3">
    <name type="scientific">Fibrisoma limi BUZ 3</name>
    <dbReference type="NCBI Taxonomy" id="1185876"/>
    <lineage>
        <taxon>Bacteria</taxon>
        <taxon>Pseudomonadati</taxon>
        <taxon>Bacteroidota</taxon>
        <taxon>Cytophagia</taxon>
        <taxon>Cytophagales</taxon>
        <taxon>Spirosomataceae</taxon>
        <taxon>Fibrisoma</taxon>
    </lineage>
</organism>
<dbReference type="SUPFAM" id="SSF52980">
    <property type="entry name" value="Restriction endonuclease-like"/>
    <property type="match status" value="1"/>
</dbReference>
<dbReference type="RefSeq" id="WP_009280098.1">
    <property type="nucleotide sequence ID" value="NZ_CAIT01000004.1"/>
</dbReference>
<dbReference type="InterPro" id="IPR012296">
    <property type="entry name" value="Nuclease_put_TT1808"/>
</dbReference>
<dbReference type="PANTHER" id="PTHR34107">
    <property type="entry name" value="SLL0198 PROTEIN-RELATED"/>
    <property type="match status" value="1"/>
</dbReference>
<gene>
    <name evidence="2" type="ORF">BN8_00440</name>
</gene>
<dbReference type="AlphaFoldDB" id="I2GC88"/>
<dbReference type="Pfam" id="PF05685">
    <property type="entry name" value="Uma2"/>
    <property type="match status" value="1"/>
</dbReference>
<comment type="caution">
    <text evidence="2">The sequence shown here is derived from an EMBL/GenBank/DDBJ whole genome shotgun (WGS) entry which is preliminary data.</text>
</comment>
<dbReference type="Proteomes" id="UP000009309">
    <property type="component" value="Unassembled WGS sequence"/>
</dbReference>
<dbReference type="eggNOG" id="COG4636">
    <property type="taxonomic scope" value="Bacteria"/>
</dbReference>
<dbReference type="EMBL" id="CAIT01000004">
    <property type="protein sequence ID" value="CCH51512.1"/>
    <property type="molecule type" value="Genomic_DNA"/>
</dbReference>